<dbReference type="InterPro" id="IPR035472">
    <property type="entry name" value="RpiR-like_SIS"/>
</dbReference>
<keyword evidence="2" id="KW-0238">DNA-binding</keyword>
<dbReference type="STRING" id="1715693.PH7735_03254"/>
<feature type="domain" description="SIS" evidence="5">
    <location>
        <begin position="132"/>
        <end position="261"/>
    </location>
</feature>
<sequence>MDPTLKNKTITKLKEDLAGFSPRLRIVAKYIVDHSSDFGLDSIRETARKAGVSTYTLVRMAEKLGFEGYDELREPFRHALVSAAAVVDQPDWVGNLRESGEFGQVQADAGMNTVAIVQRSLERQTPEQMERVAGMLLEANNVYLSAVRASYALAYYLHYVGRMALPSLQLIPRHMNSAIDELNYAGEGDVMIAITFSPYSRETIEACKFARDKGVKLIMISDSDIISKDFRAEETLIASTVSTHHFGCYTGAMAVIENLLALLVKQGGDAAMRRIKSYEDLRKDNNAYWIAQKKH</sequence>
<evidence type="ECO:0000259" key="4">
    <source>
        <dbReference type="PROSITE" id="PS51071"/>
    </source>
</evidence>
<evidence type="ECO:0000313" key="6">
    <source>
        <dbReference type="EMBL" id="CUK08499.1"/>
    </source>
</evidence>
<dbReference type="AlphaFoldDB" id="A0A0P1IEG8"/>
<evidence type="ECO:0000256" key="3">
    <source>
        <dbReference type="ARBA" id="ARBA00023163"/>
    </source>
</evidence>
<organism evidence="6 7">
    <name type="scientific">Shimia thalassica</name>
    <dbReference type="NCBI Taxonomy" id="1715693"/>
    <lineage>
        <taxon>Bacteria</taxon>
        <taxon>Pseudomonadati</taxon>
        <taxon>Pseudomonadota</taxon>
        <taxon>Alphaproteobacteria</taxon>
        <taxon>Rhodobacterales</taxon>
        <taxon>Roseobacteraceae</taxon>
    </lineage>
</organism>
<reference evidence="7" key="1">
    <citation type="submission" date="2015-09" db="EMBL/GenBank/DDBJ databases">
        <authorList>
            <person name="Rodrigo-Torres Lidia"/>
            <person name="Arahal R.David."/>
        </authorList>
    </citation>
    <scope>NUCLEOTIDE SEQUENCE [LARGE SCALE GENOMIC DNA]</scope>
    <source>
        <strain evidence="7">CECT 7735</strain>
    </source>
</reference>
<dbReference type="PANTHER" id="PTHR30514">
    <property type="entry name" value="GLUCOKINASE"/>
    <property type="match status" value="1"/>
</dbReference>
<dbReference type="PROSITE" id="PS51071">
    <property type="entry name" value="HTH_RPIR"/>
    <property type="match status" value="1"/>
</dbReference>
<dbReference type="RefSeq" id="WP_058312427.1">
    <property type="nucleotide sequence ID" value="NZ_CYTW01000004.1"/>
</dbReference>
<keyword evidence="7" id="KW-1185">Reference proteome</keyword>
<dbReference type="Pfam" id="PF01380">
    <property type="entry name" value="SIS"/>
    <property type="match status" value="1"/>
</dbReference>
<dbReference type="Proteomes" id="UP000051870">
    <property type="component" value="Unassembled WGS sequence"/>
</dbReference>
<dbReference type="GO" id="GO:0097367">
    <property type="term" value="F:carbohydrate derivative binding"/>
    <property type="evidence" value="ECO:0007669"/>
    <property type="project" value="InterPro"/>
</dbReference>
<dbReference type="SUPFAM" id="SSF46689">
    <property type="entry name" value="Homeodomain-like"/>
    <property type="match status" value="1"/>
</dbReference>
<evidence type="ECO:0000256" key="1">
    <source>
        <dbReference type="ARBA" id="ARBA00023015"/>
    </source>
</evidence>
<dbReference type="EMBL" id="CYTW01000004">
    <property type="protein sequence ID" value="CUK08499.1"/>
    <property type="molecule type" value="Genomic_DNA"/>
</dbReference>
<dbReference type="Gene3D" id="1.10.10.10">
    <property type="entry name" value="Winged helix-like DNA-binding domain superfamily/Winged helix DNA-binding domain"/>
    <property type="match status" value="1"/>
</dbReference>
<dbReference type="InterPro" id="IPR036388">
    <property type="entry name" value="WH-like_DNA-bd_sf"/>
</dbReference>
<dbReference type="CDD" id="cd05013">
    <property type="entry name" value="SIS_RpiR"/>
    <property type="match status" value="1"/>
</dbReference>
<evidence type="ECO:0000256" key="2">
    <source>
        <dbReference type="ARBA" id="ARBA00023125"/>
    </source>
</evidence>
<dbReference type="GeneID" id="83882234"/>
<evidence type="ECO:0000259" key="5">
    <source>
        <dbReference type="PROSITE" id="PS51464"/>
    </source>
</evidence>
<name>A0A0P1IEG8_9RHOB</name>
<dbReference type="Pfam" id="PF01418">
    <property type="entry name" value="HTH_6"/>
    <property type="match status" value="1"/>
</dbReference>
<keyword evidence="1" id="KW-0805">Transcription regulation</keyword>
<dbReference type="GO" id="GO:0003700">
    <property type="term" value="F:DNA-binding transcription factor activity"/>
    <property type="evidence" value="ECO:0007669"/>
    <property type="project" value="InterPro"/>
</dbReference>
<evidence type="ECO:0000313" key="7">
    <source>
        <dbReference type="Proteomes" id="UP000051870"/>
    </source>
</evidence>
<dbReference type="InterPro" id="IPR001347">
    <property type="entry name" value="SIS_dom"/>
</dbReference>
<dbReference type="GO" id="GO:0003677">
    <property type="term" value="F:DNA binding"/>
    <property type="evidence" value="ECO:0007669"/>
    <property type="project" value="UniProtKB-KW"/>
</dbReference>
<feature type="domain" description="HTH rpiR-type" evidence="4">
    <location>
        <begin position="7"/>
        <end position="83"/>
    </location>
</feature>
<proteinExistence type="predicted"/>
<gene>
    <name evidence="6" type="primary">ybbH_1</name>
    <name evidence="6" type="ORF">PH7735_03254</name>
</gene>
<protein>
    <submittedName>
        <fullName evidence="6">Putative HTH-type transcriptional regulator YbbH</fullName>
    </submittedName>
</protein>
<dbReference type="InterPro" id="IPR047640">
    <property type="entry name" value="RpiR-like"/>
</dbReference>
<accession>A0A0P1IEG8</accession>
<dbReference type="InterPro" id="IPR000281">
    <property type="entry name" value="HTH_RpiR"/>
</dbReference>
<dbReference type="GO" id="GO:1901135">
    <property type="term" value="P:carbohydrate derivative metabolic process"/>
    <property type="evidence" value="ECO:0007669"/>
    <property type="project" value="InterPro"/>
</dbReference>
<dbReference type="SUPFAM" id="SSF53697">
    <property type="entry name" value="SIS domain"/>
    <property type="match status" value="1"/>
</dbReference>
<dbReference type="InterPro" id="IPR009057">
    <property type="entry name" value="Homeodomain-like_sf"/>
</dbReference>
<dbReference type="PROSITE" id="PS51464">
    <property type="entry name" value="SIS"/>
    <property type="match status" value="1"/>
</dbReference>
<dbReference type="Gene3D" id="3.40.50.10490">
    <property type="entry name" value="Glucose-6-phosphate isomerase like protein, domain 1"/>
    <property type="match status" value="1"/>
</dbReference>
<keyword evidence="3" id="KW-0804">Transcription</keyword>
<dbReference type="InterPro" id="IPR046348">
    <property type="entry name" value="SIS_dom_sf"/>
</dbReference>
<dbReference type="PANTHER" id="PTHR30514:SF18">
    <property type="entry name" value="RPIR-FAMILY TRANSCRIPTIONAL REGULATOR"/>
    <property type="match status" value="1"/>
</dbReference>